<keyword evidence="3" id="KW-0648">Protein biosynthesis</keyword>
<keyword evidence="2 7" id="KW-0396">Initiation factor</keyword>
<dbReference type="GO" id="GO:0070124">
    <property type="term" value="P:mitochondrial translational initiation"/>
    <property type="evidence" value="ECO:0007669"/>
    <property type="project" value="TreeGrafter"/>
</dbReference>
<dbReference type="Proteomes" id="UP000024533">
    <property type="component" value="Unassembled WGS sequence"/>
</dbReference>
<proteinExistence type="inferred from homology"/>
<dbReference type="InterPro" id="IPR019814">
    <property type="entry name" value="Translation_initiation_fac_3_N"/>
</dbReference>
<evidence type="ECO:0000256" key="1">
    <source>
        <dbReference type="ARBA" id="ARBA00005439"/>
    </source>
</evidence>
<feature type="compositionally biased region" description="Low complexity" evidence="4">
    <location>
        <begin position="65"/>
        <end position="75"/>
    </location>
</feature>
<dbReference type="GO" id="GO:0005739">
    <property type="term" value="C:mitochondrion"/>
    <property type="evidence" value="ECO:0007669"/>
    <property type="project" value="TreeGrafter"/>
</dbReference>
<dbReference type="PANTHER" id="PTHR10938">
    <property type="entry name" value="TRANSLATION INITIATION FACTOR IF-3"/>
    <property type="match status" value="1"/>
</dbReference>
<keyword evidence="8" id="KW-1185">Reference proteome</keyword>
<dbReference type="PANTHER" id="PTHR10938:SF0">
    <property type="entry name" value="TRANSLATION INITIATION FACTOR IF-3, MITOCHONDRIAL"/>
    <property type="match status" value="1"/>
</dbReference>
<evidence type="ECO:0000259" key="6">
    <source>
        <dbReference type="Pfam" id="PF05198"/>
    </source>
</evidence>
<dbReference type="Pfam" id="PF00707">
    <property type="entry name" value="IF3_C"/>
    <property type="match status" value="1"/>
</dbReference>
<dbReference type="SUPFAM" id="SSF55200">
    <property type="entry name" value="Translation initiation factor IF3, C-terminal domain"/>
    <property type="match status" value="1"/>
</dbReference>
<evidence type="ECO:0000256" key="2">
    <source>
        <dbReference type="ARBA" id="ARBA00022540"/>
    </source>
</evidence>
<dbReference type="OrthoDB" id="21573at2759"/>
<evidence type="ECO:0000256" key="4">
    <source>
        <dbReference type="SAM" id="MobiDB-lite"/>
    </source>
</evidence>
<evidence type="ECO:0000313" key="7">
    <source>
        <dbReference type="EMBL" id="KDB25408.1"/>
    </source>
</evidence>
<feature type="region of interest" description="Disordered" evidence="4">
    <location>
        <begin position="51"/>
        <end position="78"/>
    </location>
</feature>
<dbReference type="GO" id="GO:0032790">
    <property type="term" value="P:ribosome disassembly"/>
    <property type="evidence" value="ECO:0007669"/>
    <property type="project" value="TreeGrafter"/>
</dbReference>
<comment type="caution">
    <text evidence="7">The sequence shown here is derived from an EMBL/GenBank/DDBJ whole genome shotgun (WGS) entry which is preliminary data.</text>
</comment>
<dbReference type="InterPro" id="IPR019815">
    <property type="entry name" value="Translation_initiation_fac_3_C"/>
</dbReference>
<sequence length="250" mass="27947">MACLRPLFSTAQALRCTFISSIESQTAVRTSRQLYALPTRQLRYYQSTPVSQFSQRPHYPPPPATSAASSASRSSLPKDEEIRSAIVRVVQENGQLGEPMSLKSALASFDRSRNFLVQVRAGSEDQAPVCKVVAKSEYIASAKAKGKGKESKPKSTAVQIKQIELNWAIDPHDLQHRLDQLETFLSKGKRVSLILTKKKRKRRATPDEAQRVLAAIENKLFEIGVTEVKPRRGKIMEHMEYVLDKKKAAA</sequence>
<reference evidence="7 8" key="1">
    <citation type="submission" date="2014-02" db="EMBL/GenBank/DDBJ databases">
        <title>The Genome Sequence of Trichophyton interdigitale MR816.</title>
        <authorList>
            <consortium name="The Broad Institute Genomics Platform"/>
            <person name="Cuomo C.A."/>
            <person name="White T.C."/>
            <person name="Graser Y."/>
            <person name="Martinez-Rossi N."/>
            <person name="Heitman J."/>
            <person name="Young S.K."/>
            <person name="Zeng Q."/>
            <person name="Gargeya S."/>
            <person name="Abouelleil A."/>
            <person name="Alvarado L."/>
            <person name="Chapman S.B."/>
            <person name="Gainer-Dewar J."/>
            <person name="Goldberg J."/>
            <person name="Griggs A."/>
            <person name="Gujja S."/>
            <person name="Hansen M."/>
            <person name="Howarth C."/>
            <person name="Imamovic A."/>
            <person name="Larimer J."/>
            <person name="Martinez D."/>
            <person name="Murphy C."/>
            <person name="Pearson M.D."/>
            <person name="Persinoti G."/>
            <person name="Poon T."/>
            <person name="Priest M."/>
            <person name="Roberts A.D."/>
            <person name="Saif S."/>
            <person name="Shea T.D."/>
            <person name="Sykes S.N."/>
            <person name="Wortman J."/>
            <person name="Nusbaum C."/>
            <person name="Birren B."/>
        </authorList>
    </citation>
    <scope>NUCLEOTIDE SEQUENCE [LARGE SCALE GENOMIC DNA]</scope>
    <source>
        <strain evidence="7 8">MR816</strain>
    </source>
</reference>
<dbReference type="HOGENOM" id="CLU_062478_1_0_1"/>
<dbReference type="EMBL" id="AOKY01000204">
    <property type="protein sequence ID" value="KDB25408.1"/>
    <property type="molecule type" value="Genomic_DNA"/>
</dbReference>
<feature type="domain" description="Translation initiation factor 3 N-terminal" evidence="6">
    <location>
        <begin position="79"/>
        <end position="147"/>
    </location>
</feature>
<dbReference type="GO" id="GO:0003743">
    <property type="term" value="F:translation initiation factor activity"/>
    <property type="evidence" value="ECO:0007669"/>
    <property type="project" value="UniProtKB-KW"/>
</dbReference>
<dbReference type="Gene3D" id="3.10.20.80">
    <property type="entry name" value="Translation initiation factor 3 (IF-3), N-terminal domain"/>
    <property type="match status" value="1"/>
</dbReference>
<dbReference type="Pfam" id="PF05198">
    <property type="entry name" value="IF3_N"/>
    <property type="match status" value="1"/>
</dbReference>
<dbReference type="InterPro" id="IPR036787">
    <property type="entry name" value="T_IF-3_N_sf"/>
</dbReference>
<feature type="domain" description="Translation initiation factor 3 C-terminal" evidence="5">
    <location>
        <begin position="158"/>
        <end position="232"/>
    </location>
</feature>
<dbReference type="AlphaFoldDB" id="A0A059JCJ9"/>
<gene>
    <name evidence="7" type="ORF">H109_02770</name>
</gene>
<dbReference type="InterPro" id="IPR001288">
    <property type="entry name" value="Translation_initiation_fac_3"/>
</dbReference>
<organism evidence="7 8">
    <name type="scientific">Trichophyton interdigitale (strain MR816)</name>
    <dbReference type="NCBI Taxonomy" id="1215338"/>
    <lineage>
        <taxon>Eukaryota</taxon>
        <taxon>Fungi</taxon>
        <taxon>Dikarya</taxon>
        <taxon>Ascomycota</taxon>
        <taxon>Pezizomycotina</taxon>
        <taxon>Eurotiomycetes</taxon>
        <taxon>Eurotiomycetidae</taxon>
        <taxon>Onygenales</taxon>
        <taxon>Arthrodermataceae</taxon>
        <taxon>Trichophyton</taxon>
    </lineage>
</organism>
<accession>A0A059JCJ9</accession>
<evidence type="ECO:0000259" key="5">
    <source>
        <dbReference type="Pfam" id="PF00707"/>
    </source>
</evidence>
<evidence type="ECO:0000313" key="8">
    <source>
        <dbReference type="Proteomes" id="UP000024533"/>
    </source>
</evidence>
<dbReference type="InterPro" id="IPR036788">
    <property type="entry name" value="T_IF-3_C_sf"/>
</dbReference>
<dbReference type="GO" id="GO:0043022">
    <property type="term" value="F:ribosome binding"/>
    <property type="evidence" value="ECO:0007669"/>
    <property type="project" value="TreeGrafter"/>
</dbReference>
<dbReference type="NCBIfam" id="TIGR00168">
    <property type="entry name" value="infC"/>
    <property type="match status" value="1"/>
</dbReference>
<evidence type="ECO:0000256" key="3">
    <source>
        <dbReference type="ARBA" id="ARBA00022917"/>
    </source>
</evidence>
<dbReference type="Gene3D" id="3.30.110.10">
    <property type="entry name" value="Translation initiation factor 3 (IF-3), C-terminal domain"/>
    <property type="match status" value="1"/>
</dbReference>
<comment type="similarity">
    <text evidence="1">Belongs to the IF-3 family.</text>
</comment>
<protein>
    <submittedName>
        <fullName evidence="7">Translation initiation factor IF-3</fullName>
    </submittedName>
</protein>
<name>A0A059JCJ9_TRIIM</name>
<dbReference type="OMA" id="GTQTKAM"/>